<protein>
    <recommendedName>
        <fullName evidence="1">Mab-21-like HhH/H2TH-like domain-containing protein</fullName>
    </recommendedName>
</protein>
<evidence type="ECO:0000259" key="1">
    <source>
        <dbReference type="Pfam" id="PF20266"/>
    </source>
</evidence>
<dbReference type="InterPro" id="IPR046906">
    <property type="entry name" value="Mab-21_HhH/H2TH-like"/>
</dbReference>
<gene>
    <name evidence="2" type="ORF">FJT64_020363</name>
</gene>
<name>A0A6A4WXL1_AMPAM</name>
<organism evidence="2 3">
    <name type="scientific">Amphibalanus amphitrite</name>
    <name type="common">Striped barnacle</name>
    <name type="synonym">Balanus amphitrite</name>
    <dbReference type="NCBI Taxonomy" id="1232801"/>
    <lineage>
        <taxon>Eukaryota</taxon>
        <taxon>Metazoa</taxon>
        <taxon>Ecdysozoa</taxon>
        <taxon>Arthropoda</taxon>
        <taxon>Crustacea</taxon>
        <taxon>Multicrustacea</taxon>
        <taxon>Cirripedia</taxon>
        <taxon>Thoracica</taxon>
        <taxon>Thoracicalcarea</taxon>
        <taxon>Balanomorpha</taxon>
        <taxon>Balanoidea</taxon>
        <taxon>Balanidae</taxon>
        <taxon>Amphibalaninae</taxon>
        <taxon>Amphibalanus</taxon>
    </lineage>
</organism>
<dbReference type="AlphaFoldDB" id="A0A6A4WXL1"/>
<dbReference type="Proteomes" id="UP000440578">
    <property type="component" value="Unassembled WGS sequence"/>
</dbReference>
<keyword evidence="3" id="KW-1185">Reference proteome</keyword>
<feature type="domain" description="Mab-21-like HhH/H2TH-like" evidence="1">
    <location>
        <begin position="4"/>
        <end position="83"/>
    </location>
</feature>
<comment type="caution">
    <text evidence="2">The sequence shown here is derived from an EMBL/GenBank/DDBJ whole genome shotgun (WGS) entry which is preliminary data.</text>
</comment>
<evidence type="ECO:0000313" key="3">
    <source>
        <dbReference type="Proteomes" id="UP000440578"/>
    </source>
</evidence>
<accession>A0A6A4WXL1</accession>
<dbReference type="EMBL" id="VIIS01000487">
    <property type="protein sequence ID" value="KAF0308410.1"/>
    <property type="molecule type" value="Genomic_DNA"/>
</dbReference>
<sequence>MMEKLSKENRVATDGLKSYFVKTAGLWLAQDTPGGPWSSITESVHLILGWLEQRFTDGWLPCYFHPGINVVGELTQDQRQAIIGSLRLMREHSTPLMMACCEKRWGPTLDILLEGRAEPLSERQLRLRLGRTLVRLAVYDAIRFRSTAPCWQSWWKWTIPSLARAAPHLLQWFRYMTSGTHRQQCLLLMAWSVVDPADLVGGSPITSPVGDVVTMDVTPLTELLTSSDMQYLLGGPAAVAAWWAWQLRRPPAERPAGLTAELDTPRGRAELLLRPELLLRALGEAVPAKSDWWQVVDRKEKEHWAWNFRPPPTYQWCREMLEQHLSCDLEYNLSEEIPEMDGPTVVATADLWRRRTQQLLAGDRLRTAYDAVVSQWPDRWRLLPYYLKVDETDTRGKTRACSLTHI</sequence>
<reference evidence="2 3" key="1">
    <citation type="submission" date="2019-07" db="EMBL/GenBank/DDBJ databases">
        <title>Draft genome assembly of a fouling barnacle, Amphibalanus amphitrite (Darwin, 1854): The first reference genome for Thecostraca.</title>
        <authorList>
            <person name="Kim W."/>
        </authorList>
    </citation>
    <scope>NUCLEOTIDE SEQUENCE [LARGE SCALE GENOMIC DNA]</scope>
    <source>
        <strain evidence="2">SNU_AA5</strain>
        <tissue evidence="2">Soma without cirri and trophi</tissue>
    </source>
</reference>
<dbReference type="Gene3D" id="1.10.1410.40">
    <property type="match status" value="1"/>
</dbReference>
<dbReference type="Pfam" id="PF20266">
    <property type="entry name" value="Mab-21_C"/>
    <property type="match status" value="1"/>
</dbReference>
<proteinExistence type="predicted"/>
<dbReference type="OrthoDB" id="7249367at2759"/>
<evidence type="ECO:0000313" key="2">
    <source>
        <dbReference type="EMBL" id="KAF0308410.1"/>
    </source>
</evidence>